<dbReference type="PANTHER" id="PTHR11671">
    <property type="entry name" value="V-TYPE ATP SYNTHASE SUBUNIT D"/>
    <property type="match status" value="1"/>
</dbReference>
<comment type="caution">
    <text evidence="5">The sequence shown here is derived from an EMBL/GenBank/DDBJ whole genome shotgun (WGS) entry which is preliminary data.</text>
</comment>
<organism evidence="5 6">
    <name type="scientific">Amphibacillus indicireducens</name>
    <dbReference type="NCBI Taxonomy" id="1076330"/>
    <lineage>
        <taxon>Bacteria</taxon>
        <taxon>Bacillati</taxon>
        <taxon>Bacillota</taxon>
        <taxon>Bacilli</taxon>
        <taxon>Bacillales</taxon>
        <taxon>Bacillaceae</taxon>
        <taxon>Amphibacillus</taxon>
    </lineage>
</organism>
<dbReference type="EMBL" id="BAABDL010000002">
    <property type="protein sequence ID" value="GAA4056789.1"/>
    <property type="molecule type" value="Genomic_DNA"/>
</dbReference>
<accession>A0ABP7V0Z3</accession>
<protein>
    <recommendedName>
        <fullName evidence="4">V-type ATP synthase subunit D</fullName>
    </recommendedName>
    <alternativeName>
        <fullName evidence="4">V-ATPase subunit D</fullName>
    </alternativeName>
</protein>
<dbReference type="Proteomes" id="UP001501734">
    <property type="component" value="Unassembled WGS sequence"/>
</dbReference>
<keyword evidence="2 4" id="KW-0813">Transport</keyword>
<name>A0ABP7V0Z3_9BACI</name>
<dbReference type="Gene3D" id="1.10.287.3240">
    <property type="match status" value="1"/>
</dbReference>
<comment type="function">
    <text evidence="4">Produces ATP from ADP in the presence of a proton gradient across the membrane.</text>
</comment>
<sequence length="205" mass="23519">MPENTAPTKGNLMRIEKTLALSNQGYEMLDRKRVILINEIMTLVKEAEEIQRQIDQTYRDAYAALEQANVEAGIRYVEEIAATVPIEDSLKLKVRSVMGTEIPLVEYDETPSRPAYSFYSTNSSLDEARAAFEKVKKLTIDLSMIENTAFRLANNIRKTQKRANALKNISIPKLRAQKVEIVNALEEKEREEFTRLKVVKEKILR</sequence>
<dbReference type="NCBIfam" id="TIGR00309">
    <property type="entry name" value="V_ATPase_subD"/>
    <property type="match status" value="1"/>
</dbReference>
<evidence type="ECO:0000256" key="1">
    <source>
        <dbReference type="ARBA" id="ARBA00005850"/>
    </source>
</evidence>
<keyword evidence="6" id="KW-1185">Reference proteome</keyword>
<evidence type="ECO:0000313" key="6">
    <source>
        <dbReference type="Proteomes" id="UP001501734"/>
    </source>
</evidence>
<proteinExistence type="inferred from homology"/>
<evidence type="ECO:0000256" key="3">
    <source>
        <dbReference type="ARBA" id="ARBA00023065"/>
    </source>
</evidence>
<dbReference type="HAMAP" id="MF_00271">
    <property type="entry name" value="ATP_synth_D_arch"/>
    <property type="match status" value="1"/>
</dbReference>
<keyword evidence="4" id="KW-0066">ATP synthesis</keyword>
<reference evidence="6" key="1">
    <citation type="journal article" date="2019" name="Int. J. Syst. Evol. Microbiol.">
        <title>The Global Catalogue of Microorganisms (GCM) 10K type strain sequencing project: providing services to taxonomists for standard genome sequencing and annotation.</title>
        <authorList>
            <consortium name="The Broad Institute Genomics Platform"/>
            <consortium name="The Broad Institute Genome Sequencing Center for Infectious Disease"/>
            <person name="Wu L."/>
            <person name="Ma J."/>
        </authorList>
    </citation>
    <scope>NUCLEOTIDE SEQUENCE [LARGE SCALE GENOMIC DNA]</scope>
    <source>
        <strain evidence="6">JCM 17250</strain>
    </source>
</reference>
<keyword evidence="4" id="KW-0375">Hydrogen ion transport</keyword>
<comment type="similarity">
    <text evidence="1 4">Belongs to the V-ATPase D subunit family.</text>
</comment>
<keyword evidence="3 4" id="KW-0406">Ion transport</keyword>
<evidence type="ECO:0000256" key="2">
    <source>
        <dbReference type="ARBA" id="ARBA00022448"/>
    </source>
</evidence>
<dbReference type="Pfam" id="PF01813">
    <property type="entry name" value="ATP-synt_D"/>
    <property type="match status" value="1"/>
</dbReference>
<dbReference type="RefSeq" id="WP_344909211.1">
    <property type="nucleotide sequence ID" value="NZ_BAABDL010000002.1"/>
</dbReference>
<evidence type="ECO:0000256" key="4">
    <source>
        <dbReference type="HAMAP-Rule" id="MF_00271"/>
    </source>
</evidence>
<dbReference type="InterPro" id="IPR002699">
    <property type="entry name" value="V_ATPase_D"/>
</dbReference>
<gene>
    <name evidence="4" type="primary">atpD</name>
    <name evidence="5" type="ORF">GCM10022410_00260</name>
</gene>
<evidence type="ECO:0000313" key="5">
    <source>
        <dbReference type="EMBL" id="GAA4056789.1"/>
    </source>
</evidence>